<dbReference type="Pfam" id="PF13952">
    <property type="entry name" value="DUF4216"/>
    <property type="match status" value="1"/>
</dbReference>
<keyword evidence="3" id="KW-1185">Reference proteome</keyword>
<name>A0A2P6PFQ2_ROSCH</name>
<proteinExistence type="predicted"/>
<reference evidence="2 3" key="1">
    <citation type="journal article" date="2018" name="Nat. Genet.">
        <title>The Rosa genome provides new insights in the design of modern roses.</title>
        <authorList>
            <person name="Bendahmane M."/>
        </authorList>
    </citation>
    <scope>NUCLEOTIDE SEQUENCE [LARGE SCALE GENOMIC DNA]</scope>
    <source>
        <strain evidence="3">cv. Old Blush</strain>
    </source>
</reference>
<comment type="caution">
    <text evidence="2">The sequence shown here is derived from an EMBL/GenBank/DDBJ whole genome shotgun (WGS) entry which is preliminary data.</text>
</comment>
<gene>
    <name evidence="2" type="ORF">RchiOBHm_Chr7g0231571</name>
</gene>
<evidence type="ECO:0000259" key="1">
    <source>
        <dbReference type="Pfam" id="PF13952"/>
    </source>
</evidence>
<dbReference type="OMA" id="ACNEDEN"/>
<dbReference type="Proteomes" id="UP000238479">
    <property type="component" value="Chromosome 7"/>
</dbReference>
<dbReference type="AlphaFoldDB" id="A0A2P6PFQ2"/>
<sequence>MQVSGAKDKNPVESDMTFYGVIEEIWELDYHAFKAPLFLCKWAANEKGIKQDEFGFTLVDLNHEGHKKDKFASAGQVKQVFFVEDPLDSRWSVVLTTPNRDYRDCLYDDDLGDTTLEHQPFCAEIPACNEDENEADATYLRENVEGFWVNQFTTPREH</sequence>
<feature type="domain" description="DUF4216" evidence="1">
    <location>
        <begin position="26"/>
        <end position="94"/>
    </location>
</feature>
<evidence type="ECO:0000313" key="3">
    <source>
        <dbReference type="Proteomes" id="UP000238479"/>
    </source>
</evidence>
<dbReference type="PANTHER" id="PTHR48258">
    <property type="entry name" value="DUF4218 DOMAIN-CONTAINING PROTEIN-RELATED"/>
    <property type="match status" value="1"/>
</dbReference>
<dbReference type="EMBL" id="PDCK01000045">
    <property type="protein sequence ID" value="PRQ20753.1"/>
    <property type="molecule type" value="Genomic_DNA"/>
</dbReference>
<dbReference type="InterPro" id="IPR025312">
    <property type="entry name" value="DUF4216"/>
</dbReference>
<evidence type="ECO:0000313" key="2">
    <source>
        <dbReference type="EMBL" id="PRQ20753.1"/>
    </source>
</evidence>
<dbReference type="PANTHER" id="PTHR48258:SF9">
    <property type="entry name" value="OS01G0348150 PROTEIN"/>
    <property type="match status" value="1"/>
</dbReference>
<protein>
    <recommendedName>
        <fullName evidence="1">DUF4216 domain-containing protein</fullName>
    </recommendedName>
</protein>
<dbReference type="Gramene" id="PRQ20753">
    <property type="protein sequence ID" value="PRQ20753"/>
    <property type="gene ID" value="RchiOBHm_Chr7g0231571"/>
</dbReference>
<organism evidence="2 3">
    <name type="scientific">Rosa chinensis</name>
    <name type="common">China rose</name>
    <dbReference type="NCBI Taxonomy" id="74649"/>
    <lineage>
        <taxon>Eukaryota</taxon>
        <taxon>Viridiplantae</taxon>
        <taxon>Streptophyta</taxon>
        <taxon>Embryophyta</taxon>
        <taxon>Tracheophyta</taxon>
        <taxon>Spermatophyta</taxon>
        <taxon>Magnoliopsida</taxon>
        <taxon>eudicotyledons</taxon>
        <taxon>Gunneridae</taxon>
        <taxon>Pentapetalae</taxon>
        <taxon>rosids</taxon>
        <taxon>fabids</taxon>
        <taxon>Rosales</taxon>
        <taxon>Rosaceae</taxon>
        <taxon>Rosoideae</taxon>
        <taxon>Rosoideae incertae sedis</taxon>
        <taxon>Rosa</taxon>
    </lineage>
</organism>
<accession>A0A2P6PFQ2</accession>